<feature type="domain" description="T-SNARE coiled-coil homology" evidence="10">
    <location>
        <begin position="266"/>
        <end position="328"/>
    </location>
</feature>
<evidence type="ECO:0000259" key="10">
    <source>
        <dbReference type="PROSITE" id="PS50192"/>
    </source>
</evidence>
<keyword evidence="12" id="KW-1185">Reference proteome</keyword>
<dbReference type="GO" id="GO:0006887">
    <property type="term" value="P:exocytosis"/>
    <property type="evidence" value="ECO:0007669"/>
    <property type="project" value="TreeGrafter"/>
</dbReference>
<feature type="compositionally biased region" description="Gly residues" evidence="8">
    <location>
        <begin position="34"/>
        <end position="43"/>
    </location>
</feature>
<evidence type="ECO:0000256" key="3">
    <source>
        <dbReference type="ARBA" id="ARBA00022692"/>
    </source>
</evidence>
<dbReference type="GO" id="GO:0006906">
    <property type="term" value="P:vesicle fusion"/>
    <property type="evidence" value="ECO:0007669"/>
    <property type="project" value="TreeGrafter"/>
</dbReference>
<organism evidence="11 12">
    <name type="scientific">Chloropicon primus</name>
    <dbReference type="NCBI Taxonomy" id="1764295"/>
    <lineage>
        <taxon>Eukaryota</taxon>
        <taxon>Viridiplantae</taxon>
        <taxon>Chlorophyta</taxon>
        <taxon>Chloropicophyceae</taxon>
        <taxon>Chloropicales</taxon>
        <taxon>Chloropicaceae</taxon>
        <taxon>Chloropicon</taxon>
    </lineage>
</organism>
<dbReference type="PANTHER" id="PTHR19957">
    <property type="entry name" value="SYNTAXIN"/>
    <property type="match status" value="1"/>
</dbReference>
<dbReference type="PANTHER" id="PTHR19957:SF307">
    <property type="entry name" value="PROTEIN SSO1-RELATED"/>
    <property type="match status" value="1"/>
</dbReference>
<comment type="subcellular location">
    <subcellularLocation>
        <location evidence="1">Membrane</location>
        <topology evidence="1">Single-pass type IV membrane protein</topology>
    </subcellularLocation>
</comment>
<dbReference type="InterPro" id="IPR010989">
    <property type="entry name" value="SNARE"/>
</dbReference>
<dbReference type="GO" id="GO:0012505">
    <property type="term" value="C:endomembrane system"/>
    <property type="evidence" value="ECO:0007669"/>
    <property type="project" value="TreeGrafter"/>
</dbReference>
<dbReference type="SMART" id="SM00397">
    <property type="entry name" value="t_SNARE"/>
    <property type="match status" value="1"/>
</dbReference>
<dbReference type="AlphaFoldDB" id="A0A5B8MJ47"/>
<comment type="similarity">
    <text evidence="2">Belongs to the syntaxin family.</text>
</comment>
<evidence type="ECO:0000256" key="6">
    <source>
        <dbReference type="ARBA" id="ARBA00023136"/>
    </source>
</evidence>
<feature type="coiled-coil region" evidence="7">
    <location>
        <begin position="369"/>
        <end position="396"/>
    </location>
</feature>
<dbReference type="GO" id="GO:0031201">
    <property type="term" value="C:SNARE complex"/>
    <property type="evidence" value="ECO:0007669"/>
    <property type="project" value="TreeGrafter"/>
</dbReference>
<dbReference type="SUPFAM" id="SSF47661">
    <property type="entry name" value="t-snare proteins"/>
    <property type="match status" value="1"/>
</dbReference>
<keyword evidence="3 9" id="KW-0812">Transmembrane</keyword>
<keyword evidence="4" id="KW-0813">Transport</keyword>
<reference evidence="11 12" key="1">
    <citation type="submission" date="2018-07" db="EMBL/GenBank/DDBJ databases">
        <title>The complete nuclear genome of the prasinophyte Chloropicon primus (CCMP1205).</title>
        <authorList>
            <person name="Pombert J.-F."/>
            <person name="Otis C."/>
            <person name="Turmel M."/>
            <person name="Lemieux C."/>
        </authorList>
    </citation>
    <scope>NUCLEOTIDE SEQUENCE [LARGE SCALE GENOMIC DNA]</scope>
    <source>
        <strain evidence="11 12">CCMP1205</strain>
    </source>
</reference>
<dbReference type="Pfam" id="PF00804">
    <property type="entry name" value="Syntaxin"/>
    <property type="match status" value="1"/>
</dbReference>
<evidence type="ECO:0000256" key="7">
    <source>
        <dbReference type="SAM" id="Coils"/>
    </source>
</evidence>
<evidence type="ECO:0000313" key="11">
    <source>
        <dbReference type="EMBL" id="QDZ20429.1"/>
    </source>
</evidence>
<dbReference type="OrthoDB" id="10255013at2759"/>
<dbReference type="CDD" id="cd15848">
    <property type="entry name" value="SNARE_syntaxin1-like"/>
    <property type="match status" value="1"/>
</dbReference>
<accession>A0A5B8MJ47</accession>
<keyword evidence="7" id="KW-0175">Coiled coil</keyword>
<dbReference type="PROSITE" id="PS00914">
    <property type="entry name" value="SYNTAXIN"/>
    <property type="match status" value="1"/>
</dbReference>
<sequence>MNNLLPEVLGGAEGSPGNGANPFGDYPVEESEGEGGGSDGGSSSGEPDTRVAIAEEGEEERSEATTRGSSEGAKRRWQSGVELVKLENKKSTQWVPDSDMVEFFKTITRIDDQMQEMEEEIVELEALHVKSKITTSIVVLKEMREQMAEHIQKASITSKSILNHFSAIENTRKAKLSALSAHKVRMRQTIFDAKRKQFKRVMSKFSNLRLEVQADYKEIVMRRYKTVTGETPTDYEVSEMIESGESEQIFQKAILEQGRGQIQDTLNEIDERYRSMQEIERGLLELQQVFIDLATVVDQQSEVLDNIEVHVNTAGEFTAEGAKALQLSAALHKSIQRKKLCIIILVVIGLAILGLILWPIINTITQSANAEKQARASRAQAKVEAARLEYEKQRDLMNNSGG</sequence>
<name>A0A5B8MJ47_9CHLO</name>
<dbReference type="InterPro" id="IPR045242">
    <property type="entry name" value="Syntaxin"/>
</dbReference>
<dbReference type="Gene3D" id="1.20.58.70">
    <property type="match status" value="1"/>
</dbReference>
<dbReference type="InterPro" id="IPR006012">
    <property type="entry name" value="Syntaxin/epimorphin_CS"/>
</dbReference>
<dbReference type="GO" id="GO:0000149">
    <property type="term" value="F:SNARE binding"/>
    <property type="evidence" value="ECO:0007669"/>
    <property type="project" value="TreeGrafter"/>
</dbReference>
<keyword evidence="4" id="KW-0653">Protein transport</keyword>
<protein>
    <submittedName>
        <fullName evidence="11">Syntaxin</fullName>
    </submittedName>
</protein>
<keyword evidence="5 9" id="KW-1133">Transmembrane helix</keyword>
<dbReference type="PROSITE" id="PS50192">
    <property type="entry name" value="T_SNARE"/>
    <property type="match status" value="1"/>
</dbReference>
<feature type="coiled-coil region" evidence="7">
    <location>
        <begin position="107"/>
        <end position="134"/>
    </location>
</feature>
<keyword evidence="6 9" id="KW-0472">Membrane</keyword>
<dbReference type="GO" id="GO:0006886">
    <property type="term" value="P:intracellular protein transport"/>
    <property type="evidence" value="ECO:0007669"/>
    <property type="project" value="InterPro"/>
</dbReference>
<proteinExistence type="inferred from homology"/>
<dbReference type="EMBL" id="CP031037">
    <property type="protein sequence ID" value="QDZ20429.1"/>
    <property type="molecule type" value="Genomic_DNA"/>
</dbReference>
<evidence type="ECO:0000256" key="8">
    <source>
        <dbReference type="SAM" id="MobiDB-lite"/>
    </source>
</evidence>
<dbReference type="STRING" id="1764295.A0A5B8MJ47"/>
<evidence type="ECO:0000256" key="5">
    <source>
        <dbReference type="ARBA" id="ARBA00022989"/>
    </source>
</evidence>
<evidence type="ECO:0000256" key="4">
    <source>
        <dbReference type="ARBA" id="ARBA00022927"/>
    </source>
</evidence>
<evidence type="ECO:0000256" key="9">
    <source>
        <dbReference type="SAM" id="Phobius"/>
    </source>
</evidence>
<dbReference type="GO" id="GO:0005484">
    <property type="term" value="F:SNAP receptor activity"/>
    <property type="evidence" value="ECO:0007669"/>
    <property type="project" value="InterPro"/>
</dbReference>
<gene>
    <name evidence="11" type="ORF">A3770_04p29470</name>
</gene>
<dbReference type="GO" id="GO:0048278">
    <property type="term" value="P:vesicle docking"/>
    <property type="evidence" value="ECO:0007669"/>
    <property type="project" value="TreeGrafter"/>
</dbReference>
<dbReference type="GO" id="GO:0005886">
    <property type="term" value="C:plasma membrane"/>
    <property type="evidence" value="ECO:0007669"/>
    <property type="project" value="TreeGrafter"/>
</dbReference>
<feature type="transmembrane region" description="Helical" evidence="9">
    <location>
        <begin position="340"/>
        <end position="361"/>
    </location>
</feature>
<dbReference type="InterPro" id="IPR006011">
    <property type="entry name" value="Syntaxin_N"/>
</dbReference>
<feature type="region of interest" description="Disordered" evidence="8">
    <location>
        <begin position="1"/>
        <end position="77"/>
    </location>
</feature>
<evidence type="ECO:0000256" key="1">
    <source>
        <dbReference type="ARBA" id="ARBA00004211"/>
    </source>
</evidence>
<dbReference type="InterPro" id="IPR000727">
    <property type="entry name" value="T_SNARE_dom"/>
</dbReference>
<evidence type="ECO:0000313" key="12">
    <source>
        <dbReference type="Proteomes" id="UP000316726"/>
    </source>
</evidence>
<dbReference type="Proteomes" id="UP000316726">
    <property type="component" value="Chromosome 4"/>
</dbReference>
<evidence type="ECO:0000256" key="2">
    <source>
        <dbReference type="ARBA" id="ARBA00009063"/>
    </source>
</evidence>